<dbReference type="InterPro" id="IPR006067">
    <property type="entry name" value="NO2/SO3_Rdtase_4Fe4S_dom"/>
</dbReference>
<organism evidence="8 9">
    <name type="scientific">Methanospirillum purgamenti</name>
    <dbReference type="NCBI Taxonomy" id="2834276"/>
    <lineage>
        <taxon>Archaea</taxon>
        <taxon>Methanobacteriati</taxon>
        <taxon>Methanobacteriota</taxon>
        <taxon>Stenosarchaea group</taxon>
        <taxon>Methanomicrobia</taxon>
        <taxon>Methanomicrobiales</taxon>
        <taxon>Methanospirillaceae</taxon>
        <taxon>Methanospirillum</taxon>
    </lineage>
</organism>
<evidence type="ECO:0000256" key="4">
    <source>
        <dbReference type="ARBA" id="ARBA00023002"/>
    </source>
</evidence>
<proteinExistence type="predicted"/>
<evidence type="ECO:0000259" key="7">
    <source>
        <dbReference type="PROSITE" id="PS51379"/>
    </source>
</evidence>
<dbReference type="InterPro" id="IPR005117">
    <property type="entry name" value="NiRdtase/SiRdtase_haem-b_fer"/>
</dbReference>
<evidence type="ECO:0000256" key="2">
    <source>
        <dbReference type="ARBA" id="ARBA00022617"/>
    </source>
</evidence>
<dbReference type="InterPro" id="IPR036136">
    <property type="entry name" value="Nit/Sulf_reduc_fer-like_dom_sf"/>
</dbReference>
<evidence type="ECO:0000256" key="5">
    <source>
        <dbReference type="ARBA" id="ARBA00023004"/>
    </source>
</evidence>
<dbReference type="PANTHER" id="PTHR32439:SF9">
    <property type="entry name" value="BLR3264 PROTEIN"/>
    <property type="match status" value="1"/>
</dbReference>
<dbReference type="GO" id="GO:0016491">
    <property type="term" value="F:oxidoreductase activity"/>
    <property type="evidence" value="ECO:0007669"/>
    <property type="project" value="UniProtKB-KW"/>
</dbReference>
<dbReference type="SUPFAM" id="SSF55124">
    <property type="entry name" value="Nitrite/Sulfite reductase N-terminal domain-like"/>
    <property type="match status" value="1"/>
</dbReference>
<dbReference type="Pfam" id="PF03460">
    <property type="entry name" value="NIR_SIR_ferr"/>
    <property type="match status" value="1"/>
</dbReference>
<dbReference type="InterPro" id="IPR017900">
    <property type="entry name" value="4Fe4S_Fe_S_CS"/>
</dbReference>
<keyword evidence="4" id="KW-0560">Oxidoreductase</keyword>
<dbReference type="KEGG" id="mrtj:KHC33_05125"/>
<evidence type="ECO:0000256" key="1">
    <source>
        <dbReference type="ARBA" id="ARBA00022485"/>
    </source>
</evidence>
<keyword evidence="1" id="KW-0004">4Fe-4S</keyword>
<dbReference type="Gene3D" id="3.30.70.20">
    <property type="match status" value="1"/>
</dbReference>
<dbReference type="InterPro" id="IPR051329">
    <property type="entry name" value="NIR_SIR_4Fe-4S"/>
</dbReference>
<sequence length="301" mass="33880">MDVDPRLYSRGGIITERDPERCIIRLRIPAGMLTPEQTIGIGKIARTYGDGRVHLTVRQTIEIPGVDPSRIVPMLTALKDNGTPLGSERQEIVNVTACMGTDHCKYANIDSLALAKKIDERFFGKEMPVKVRIAISACPNGCSSERMNEIGITGVREPHRDQELCTGCGTCQKYCRENAIIIRRGQVELDKKLCMECGMCVMPCPFDVLRGSEPRYRITVGGRRGRHPKVGRELVTVSDPETVLEIVGKIIKWVYELASSDVLLPEQLDELEFNQFKKEIREQYAEKREWPPAESEGSEYL</sequence>
<dbReference type="Pfam" id="PF00037">
    <property type="entry name" value="Fer4"/>
    <property type="match status" value="2"/>
</dbReference>
<dbReference type="Proteomes" id="UP000680656">
    <property type="component" value="Chromosome"/>
</dbReference>
<keyword evidence="5" id="KW-0408">Iron</keyword>
<dbReference type="PANTHER" id="PTHR32439">
    <property type="entry name" value="FERREDOXIN--NITRITE REDUCTASE, CHLOROPLASTIC"/>
    <property type="match status" value="1"/>
</dbReference>
<dbReference type="GO" id="GO:0020037">
    <property type="term" value="F:heme binding"/>
    <property type="evidence" value="ECO:0007669"/>
    <property type="project" value="InterPro"/>
</dbReference>
<gene>
    <name evidence="8" type="ORF">KHC33_05125</name>
</gene>
<dbReference type="AlphaFoldDB" id="A0A8E7B3R0"/>
<dbReference type="GO" id="GO:0046872">
    <property type="term" value="F:metal ion binding"/>
    <property type="evidence" value="ECO:0007669"/>
    <property type="project" value="UniProtKB-KW"/>
</dbReference>
<evidence type="ECO:0000256" key="6">
    <source>
        <dbReference type="ARBA" id="ARBA00023014"/>
    </source>
</evidence>
<dbReference type="InterPro" id="IPR017896">
    <property type="entry name" value="4Fe4S_Fe-S-bd"/>
</dbReference>
<reference evidence="8 9" key="1">
    <citation type="submission" date="2021-05" db="EMBL/GenBank/DDBJ databases">
        <title>A novel Methanospirillum isolate from a pyrite-forming mixed culture.</title>
        <authorList>
            <person name="Bunk B."/>
            <person name="Sproer C."/>
            <person name="Spring S."/>
            <person name="Pester M."/>
        </authorList>
    </citation>
    <scope>NUCLEOTIDE SEQUENCE [LARGE SCALE GENOMIC DNA]</scope>
    <source>
        <strain evidence="8 9">J.3.6.1-F.2.7.3</strain>
    </source>
</reference>
<name>A0A8E7B3R0_9EURY</name>
<feature type="domain" description="4Fe-4S ferredoxin-type" evidence="7">
    <location>
        <begin position="156"/>
        <end position="185"/>
    </location>
</feature>
<dbReference type="SUPFAM" id="SSF54862">
    <property type="entry name" value="4Fe-4S ferredoxins"/>
    <property type="match status" value="1"/>
</dbReference>
<dbReference type="Gene3D" id="3.30.413.10">
    <property type="entry name" value="Sulfite Reductase Hemoprotein, domain 1"/>
    <property type="match status" value="1"/>
</dbReference>
<dbReference type="InterPro" id="IPR006066">
    <property type="entry name" value="NO2/SO3_Rdtase_FeS/sirohaem_BS"/>
</dbReference>
<protein>
    <submittedName>
        <fullName evidence="8">4Fe-4S binding protein</fullName>
    </submittedName>
</protein>
<dbReference type="PRINTS" id="PR00397">
    <property type="entry name" value="SIROHAEM"/>
</dbReference>
<keyword evidence="2" id="KW-0349">Heme</keyword>
<accession>A0A8E7B3R0</accession>
<evidence type="ECO:0000313" key="9">
    <source>
        <dbReference type="Proteomes" id="UP000680656"/>
    </source>
</evidence>
<keyword evidence="6" id="KW-0411">Iron-sulfur</keyword>
<keyword evidence="9" id="KW-1185">Reference proteome</keyword>
<dbReference type="SUPFAM" id="SSF56014">
    <property type="entry name" value="Nitrite and sulphite reductase 4Fe-4S domain-like"/>
    <property type="match status" value="1"/>
</dbReference>
<evidence type="ECO:0000256" key="3">
    <source>
        <dbReference type="ARBA" id="ARBA00022723"/>
    </source>
</evidence>
<keyword evidence="3" id="KW-0479">Metal-binding</keyword>
<dbReference type="Pfam" id="PF01077">
    <property type="entry name" value="NIR_SIR"/>
    <property type="match status" value="1"/>
</dbReference>
<dbReference type="EMBL" id="CP075546">
    <property type="protein sequence ID" value="QVV90548.1"/>
    <property type="molecule type" value="Genomic_DNA"/>
</dbReference>
<dbReference type="InterPro" id="IPR045854">
    <property type="entry name" value="NO2/SO3_Rdtase_4Fe4S_sf"/>
</dbReference>
<dbReference type="PROSITE" id="PS00198">
    <property type="entry name" value="4FE4S_FER_1"/>
    <property type="match status" value="1"/>
</dbReference>
<feature type="domain" description="4Fe-4S ferredoxin-type" evidence="7">
    <location>
        <begin position="186"/>
        <end position="214"/>
    </location>
</feature>
<dbReference type="PROSITE" id="PS51379">
    <property type="entry name" value="4FE4S_FER_2"/>
    <property type="match status" value="2"/>
</dbReference>
<evidence type="ECO:0000313" key="8">
    <source>
        <dbReference type="EMBL" id="QVV90548.1"/>
    </source>
</evidence>
<dbReference type="GO" id="GO:0051539">
    <property type="term" value="F:4 iron, 4 sulfur cluster binding"/>
    <property type="evidence" value="ECO:0007669"/>
    <property type="project" value="UniProtKB-KW"/>
</dbReference>